<evidence type="ECO:0000256" key="1">
    <source>
        <dbReference type="ARBA" id="ARBA00022801"/>
    </source>
</evidence>
<gene>
    <name evidence="5" type="ORF">NMN56_020935</name>
</gene>
<feature type="coiled-coil region" evidence="2">
    <location>
        <begin position="429"/>
        <end position="459"/>
    </location>
</feature>
<keyword evidence="6" id="KW-1185">Reference proteome</keyword>
<proteinExistence type="predicted"/>
<evidence type="ECO:0000313" key="5">
    <source>
        <dbReference type="EMBL" id="MDJ1134385.1"/>
    </source>
</evidence>
<keyword evidence="2" id="KW-0175">Coiled coil</keyword>
<dbReference type="RefSeq" id="WP_274046530.1">
    <property type="nucleotide sequence ID" value="NZ_JANCPR020000020.1"/>
</dbReference>
<keyword evidence="1 5" id="KW-0378">Hydrolase</keyword>
<feature type="domain" description="PPM-type phosphatase" evidence="4">
    <location>
        <begin position="480"/>
        <end position="688"/>
    </location>
</feature>
<dbReference type="EC" id="3.1.3.16" evidence="5"/>
<evidence type="ECO:0000256" key="3">
    <source>
        <dbReference type="SAM" id="MobiDB-lite"/>
    </source>
</evidence>
<dbReference type="SUPFAM" id="SSF55785">
    <property type="entry name" value="PYP-like sensor domain (PAS domain)"/>
    <property type="match status" value="1"/>
</dbReference>
<comment type="caution">
    <text evidence="5">The sequence shown here is derived from an EMBL/GenBank/DDBJ whole genome shotgun (WGS) entry which is preliminary data.</text>
</comment>
<dbReference type="PANTHER" id="PTHR43156:SF2">
    <property type="entry name" value="STAGE II SPORULATION PROTEIN E"/>
    <property type="match status" value="1"/>
</dbReference>
<dbReference type="SUPFAM" id="SSF81606">
    <property type="entry name" value="PP2C-like"/>
    <property type="match status" value="1"/>
</dbReference>
<feature type="compositionally biased region" description="Basic and acidic residues" evidence="3">
    <location>
        <begin position="9"/>
        <end position="28"/>
    </location>
</feature>
<dbReference type="InterPro" id="IPR036457">
    <property type="entry name" value="PPM-type-like_dom_sf"/>
</dbReference>
<accession>A0ABT6ZZA8</accession>
<feature type="region of interest" description="Disordered" evidence="3">
    <location>
        <begin position="273"/>
        <end position="339"/>
    </location>
</feature>
<dbReference type="Gene3D" id="3.30.450.20">
    <property type="entry name" value="PAS domain"/>
    <property type="match status" value="2"/>
</dbReference>
<dbReference type="SMART" id="SM00331">
    <property type="entry name" value="PP2C_SIG"/>
    <property type="match status" value="1"/>
</dbReference>
<protein>
    <submittedName>
        <fullName evidence="5">PP2C family protein-serine/threonine phosphatase</fullName>
        <ecNumber evidence="5">3.1.3.16</ecNumber>
    </submittedName>
</protein>
<reference evidence="5 6" key="1">
    <citation type="submission" date="2023-05" db="EMBL/GenBank/DDBJ databases">
        <title>Streptantibioticus silvisoli sp. nov., acidotolerant actinomycetes 1 from pine litter.</title>
        <authorList>
            <person name="Swiecimska M."/>
            <person name="Golinska P."/>
            <person name="Sangal V."/>
            <person name="Wachnowicz B."/>
            <person name="Goodfellow M."/>
        </authorList>
    </citation>
    <scope>NUCLEOTIDE SEQUENCE [LARGE SCALE GENOMIC DNA]</scope>
    <source>
        <strain evidence="5 6">DSM 42109</strain>
    </source>
</reference>
<feature type="region of interest" description="Disordered" evidence="3">
    <location>
        <begin position="1"/>
        <end position="28"/>
    </location>
</feature>
<dbReference type="EMBL" id="JANCPR020000020">
    <property type="protein sequence ID" value="MDJ1134385.1"/>
    <property type="molecule type" value="Genomic_DNA"/>
</dbReference>
<dbReference type="InterPro" id="IPR035965">
    <property type="entry name" value="PAS-like_dom_sf"/>
</dbReference>
<feature type="compositionally biased region" description="Polar residues" evidence="3">
    <location>
        <begin position="300"/>
        <end position="320"/>
    </location>
</feature>
<dbReference type="InterPro" id="IPR001932">
    <property type="entry name" value="PPM-type_phosphatase-like_dom"/>
</dbReference>
<dbReference type="InterPro" id="IPR052016">
    <property type="entry name" value="Bact_Sigma-Reg"/>
</dbReference>
<dbReference type="PANTHER" id="PTHR43156">
    <property type="entry name" value="STAGE II SPORULATION PROTEIN E-RELATED"/>
    <property type="match status" value="1"/>
</dbReference>
<evidence type="ECO:0000259" key="4">
    <source>
        <dbReference type="PROSITE" id="PS51746"/>
    </source>
</evidence>
<dbReference type="PROSITE" id="PS51746">
    <property type="entry name" value="PPM_2"/>
    <property type="match status" value="1"/>
</dbReference>
<organism evidence="5 6">
    <name type="scientific">Streptomyces iconiensis</name>
    <dbReference type="NCBI Taxonomy" id="1384038"/>
    <lineage>
        <taxon>Bacteria</taxon>
        <taxon>Bacillati</taxon>
        <taxon>Actinomycetota</taxon>
        <taxon>Actinomycetes</taxon>
        <taxon>Kitasatosporales</taxon>
        <taxon>Streptomycetaceae</taxon>
        <taxon>Streptomyces</taxon>
    </lineage>
</organism>
<dbReference type="Pfam" id="PF07228">
    <property type="entry name" value="SpoIIE"/>
    <property type="match status" value="1"/>
</dbReference>
<dbReference type="Proteomes" id="UP001214441">
    <property type="component" value="Unassembled WGS sequence"/>
</dbReference>
<dbReference type="GO" id="GO:0004722">
    <property type="term" value="F:protein serine/threonine phosphatase activity"/>
    <property type="evidence" value="ECO:0007669"/>
    <property type="project" value="UniProtKB-EC"/>
</dbReference>
<dbReference type="Gene3D" id="3.60.40.10">
    <property type="entry name" value="PPM-type phosphatase domain"/>
    <property type="match status" value="1"/>
</dbReference>
<evidence type="ECO:0000313" key="6">
    <source>
        <dbReference type="Proteomes" id="UP001214441"/>
    </source>
</evidence>
<evidence type="ECO:0000256" key="2">
    <source>
        <dbReference type="SAM" id="Coils"/>
    </source>
</evidence>
<name>A0ABT6ZZA8_9ACTN</name>
<feature type="region of interest" description="Disordered" evidence="3">
    <location>
        <begin position="46"/>
        <end position="83"/>
    </location>
</feature>
<sequence length="691" mass="72567">MNEPSFPTDGREASPEREPGGARSDEFLQKLDRLALRSVARARHRVRTRVGAGSKTRQVTARSRAGTAGGSVPEGNTTEGAAGGPFAYDDSSGAATSHVAVLPGLPPWIGSVLALIRGSASVLRPEYGSDGAVRDYTVMGANHLELSGSGNDPLDFLGRPLSETRPGARTSGMYDLYAAALARNGPVGTDSIDYFDVVDGTLRRARLRGTVTPLAEEGLLLTNWEPVGESRIARRAQESARIGWAEWDLVTGKVQWSEGMRVLLGLSVPLPEELETRGGTKGGTKGGTEVRGEGAAAPDTSATGSDASAPRTSAPGSDVSSTPDTSATGTGGGPDAGTEAVADAMATGEMPPTVASARDIGADMRTIARMIDPADLPHFEADMERLLAGEEIADHEMTLHVKGEERRVRWMGHARPTGSDTPESVLFAARDITEQERRLRSALSDAERLRQEAAAERRVSEILRKALTPPLPAFTPPWLSVGAAYVPSDSGIGGDWYKCRELPDGRVLVAVGDASGHGVDAASRAVQQRSALAGLAYTDGDPGQLTRELGEVVHSGDLDTTATAVVGHLDPRTRLFRWASAGHPSPILVRDGVPYVLDAEHGLLLGVMPEASYPVNTTQLAPGDLLLLYTDGVVERRGHDLDTGVHALLEAVVRCASGADARAATDCLMSTLLGPGAEDDATILGLHVAWG</sequence>